<keyword evidence="2" id="KW-1185">Reference proteome</keyword>
<dbReference type="RefSeq" id="XP_019708791.2">
    <property type="nucleotide sequence ID" value="XM_019853232.2"/>
</dbReference>
<dbReference type="PANTHER" id="PTHR31008">
    <property type="entry name" value="COP1-INTERACTING PROTEIN-RELATED"/>
    <property type="match status" value="1"/>
</dbReference>
<reference evidence="3" key="1">
    <citation type="submission" date="2025-08" db="UniProtKB">
        <authorList>
            <consortium name="RefSeq"/>
        </authorList>
    </citation>
    <scope>IDENTIFICATION</scope>
</reference>
<proteinExistence type="predicted"/>
<organism evidence="2 3">
    <name type="scientific">Elaeis guineensis var. tenera</name>
    <name type="common">Oil palm</name>
    <dbReference type="NCBI Taxonomy" id="51953"/>
    <lineage>
        <taxon>Eukaryota</taxon>
        <taxon>Viridiplantae</taxon>
        <taxon>Streptophyta</taxon>
        <taxon>Embryophyta</taxon>
        <taxon>Tracheophyta</taxon>
        <taxon>Spermatophyta</taxon>
        <taxon>Magnoliopsida</taxon>
        <taxon>Liliopsida</taxon>
        <taxon>Arecaceae</taxon>
        <taxon>Arecoideae</taxon>
        <taxon>Cocoseae</taxon>
        <taxon>Elaeidinae</taxon>
        <taxon>Elaeis</taxon>
    </lineage>
</organism>
<sequence length="700" mass="78235">MMLQRQNSAPHQMMKVELEERRDERVSASSCSSMEQVRSVRRPSRDDRRYIHELMGKVNELEELLTAHKMASSSWTNRAGERRPAKIYPDQLLAMDFNGNSAFNIRGDYGCSYNTKKSEGLRGRLYEKYIEKRDAKLREEWGLRRAYKEAKMKSMWDRFEQSQAEMKARFGGSADGEDLALRGHRHAEKLKDFGARSAIKDTELQKVEFIQTEEENPCLQVLYVRYKFFDDTLLSHGSSSSNESKRLLSSRSASSSMSQSSVAPIPRPPVKSGFIRRRTQSENTLAKSVSNNSNHRKENMKSFTGTSKTTGLRTHARSMSTSEGMSIFKEEKPPRSRSMRNCSVGSGELKDPSSTNTDSASSLTPSRFSKERSEKTSKRFQKLGESGPFLRRGNGIRPGAGAFVIQKNGEESEGLVDQSECSPDTAKDKDEQLERTHSKGRATAFLSDLDSERQRSSQESRSSGLVRPHNGDVFTPASHGDEFDASAGGVEELSQENAGSWNSHIKYPSSNSHEALDVNASVDTPTSCPDSWNSHPMNKMRKSDSTRVRKKWAKAEKLVLATTASHQPRNSVAEGFKRLFKFGKNSKDAEGVAHGLRSGSIASDVDNDIANGHDLANQSLDDLRKLRMEYSVSAYHSLNEGKVFPDQVLSLRRSISSHPANSRLGADYMSGNSLKGNCLMMDYMQFDSVSCLGMSETTSK</sequence>
<feature type="region of interest" description="Disordered" evidence="1">
    <location>
        <begin position="19"/>
        <end position="40"/>
    </location>
</feature>
<feature type="compositionally biased region" description="Polar residues" evidence="1">
    <location>
        <begin position="352"/>
        <end position="367"/>
    </location>
</feature>
<dbReference type="Proteomes" id="UP000504607">
    <property type="component" value="Chromosome 10"/>
</dbReference>
<feature type="compositionally biased region" description="Basic and acidic residues" evidence="1">
    <location>
        <begin position="368"/>
        <end position="377"/>
    </location>
</feature>
<protein>
    <submittedName>
        <fullName evidence="3">Uncharacterized protein LOC105053318 isoform X1</fullName>
    </submittedName>
</protein>
<dbReference type="PANTHER" id="PTHR31008:SF15">
    <property type="entry name" value="GPI-ANCHORED ADHESIN-LIKE PROTEIN"/>
    <property type="match status" value="1"/>
</dbReference>
<feature type="region of interest" description="Disordered" evidence="1">
    <location>
        <begin position="236"/>
        <end position="397"/>
    </location>
</feature>
<feature type="region of interest" description="Disordered" evidence="1">
    <location>
        <begin position="520"/>
        <end position="548"/>
    </location>
</feature>
<feature type="compositionally biased region" description="Polar residues" evidence="1">
    <location>
        <begin position="521"/>
        <end position="536"/>
    </location>
</feature>
<dbReference type="OrthoDB" id="767933at2759"/>
<evidence type="ECO:0000313" key="3">
    <source>
        <dbReference type="RefSeq" id="XP_019708791.2"/>
    </source>
</evidence>
<name>A0A6J0PNE4_ELAGV</name>
<feature type="region of interest" description="Disordered" evidence="1">
    <location>
        <begin position="411"/>
        <end position="485"/>
    </location>
</feature>
<feature type="compositionally biased region" description="Polar residues" evidence="1">
    <location>
        <begin position="27"/>
        <end position="36"/>
    </location>
</feature>
<feature type="compositionally biased region" description="Polar residues" evidence="1">
    <location>
        <begin position="281"/>
        <end position="293"/>
    </location>
</feature>
<feature type="compositionally biased region" description="Polar residues" evidence="1">
    <location>
        <begin position="301"/>
        <end position="324"/>
    </location>
</feature>
<evidence type="ECO:0000313" key="2">
    <source>
        <dbReference type="Proteomes" id="UP000504607"/>
    </source>
</evidence>
<evidence type="ECO:0000256" key="1">
    <source>
        <dbReference type="SAM" id="MobiDB-lite"/>
    </source>
</evidence>
<dbReference type="InParanoid" id="A0A6J0PNE4"/>
<dbReference type="AlphaFoldDB" id="A0A6J0PNE4"/>
<feature type="compositionally biased region" description="Low complexity" evidence="1">
    <location>
        <begin position="236"/>
        <end position="261"/>
    </location>
</feature>
<gene>
    <name evidence="3" type="primary">LOC105053318</name>
</gene>
<feature type="compositionally biased region" description="Basic and acidic residues" evidence="1">
    <location>
        <begin position="425"/>
        <end position="437"/>
    </location>
</feature>
<accession>A0A6J0PNE4</accession>